<evidence type="ECO:0000313" key="17">
    <source>
        <dbReference type="Proteomes" id="UP000277580"/>
    </source>
</evidence>
<keyword evidence="5 11" id="KW-0547">Nucleotide-binding</keyword>
<feature type="domain" description="Aminoacyl-tRNA synthetase class Ia" evidence="12">
    <location>
        <begin position="461"/>
        <end position="623"/>
    </location>
</feature>
<dbReference type="GO" id="GO:0032543">
    <property type="term" value="P:mitochondrial translation"/>
    <property type="evidence" value="ECO:0007669"/>
    <property type="project" value="TreeGrafter"/>
</dbReference>
<dbReference type="PANTHER" id="PTHR43740:SF2">
    <property type="entry name" value="LEUCINE--TRNA LIGASE, MITOCHONDRIAL"/>
    <property type="match status" value="1"/>
</dbReference>
<proteinExistence type="inferred from homology"/>
<dbReference type="SUPFAM" id="SSF50677">
    <property type="entry name" value="ValRS/IleRS/LeuRS editing domain"/>
    <property type="match status" value="1"/>
</dbReference>
<dbReference type="GO" id="GO:0006429">
    <property type="term" value="P:leucyl-tRNA aminoacylation"/>
    <property type="evidence" value="ECO:0007669"/>
    <property type="project" value="InterPro"/>
</dbReference>
<dbReference type="InterPro" id="IPR009080">
    <property type="entry name" value="tRNAsynth_Ia_anticodon-bd"/>
</dbReference>
<dbReference type="SUPFAM" id="SSF47323">
    <property type="entry name" value="Anticodon-binding domain of a subclass of class I aminoacyl-tRNA synthetases"/>
    <property type="match status" value="1"/>
</dbReference>
<evidence type="ECO:0000256" key="6">
    <source>
        <dbReference type="ARBA" id="ARBA00022840"/>
    </source>
</evidence>
<dbReference type="EC" id="6.1.1.4" evidence="3"/>
<dbReference type="InterPro" id="IPR009008">
    <property type="entry name" value="Val/Leu/Ile-tRNA-synth_edit"/>
</dbReference>
<dbReference type="Gene3D" id="3.10.20.590">
    <property type="match status" value="1"/>
</dbReference>
<dbReference type="GO" id="GO:0004823">
    <property type="term" value="F:leucine-tRNA ligase activity"/>
    <property type="evidence" value="ECO:0007669"/>
    <property type="project" value="UniProtKB-EC"/>
</dbReference>
<dbReference type="PANTHER" id="PTHR43740">
    <property type="entry name" value="LEUCYL-TRNA SYNTHETASE"/>
    <property type="match status" value="1"/>
</dbReference>
<keyword evidence="8 11" id="KW-0030">Aminoacyl-tRNA synthetase</keyword>
<dbReference type="InterPro" id="IPR025709">
    <property type="entry name" value="Leu_tRNA-synth_edit"/>
</dbReference>
<dbReference type="NCBIfam" id="TIGR00396">
    <property type="entry name" value="leuS_bact"/>
    <property type="match status" value="1"/>
</dbReference>
<dbReference type="PRINTS" id="PR00985">
    <property type="entry name" value="TRNASYNTHLEU"/>
</dbReference>
<name>A0A3N4L062_9PEZI</name>
<dbReference type="InterPro" id="IPR002302">
    <property type="entry name" value="Leu-tRNA-ligase"/>
</dbReference>
<sequence length="917" mass="100114">MGGRLPFTLLAAPRPALRCLHHPRALLTPLLHRPNTTSTRTPSPKLDFPALDAKWRSHLQHPPPPSTSEDKKKFYILSMFPYPSGTLHMGHLRVYTISDTLSRFRRMQGHHVLHPMGWDAFGLPAENAAIERGVDARLWTEQNIAAMKRQFEGMGVAFDWGRELTTCSPDYYTHTQRLFLKLHAAGLAYRAESLVNWDPVDQTVLANEQVSATGHSWRSGALVEQKLLKQWFLKITAYQESLLDDLDVLKDLWPERVRAQQRNWIGRSRGAEVRFPVAVDGAAEQTVQVFTTRVDTLHGAQYLALSTSHPLVQRLAATNAALARFVKAAEESKAASPDGKAKHGFRLPGVTATNPLLPGAPPLPVFAAEYVLEGYGEGAVMGVPGHDVRDAAFWAQNCPGEGVKTVILPSAGAAGAEVFTAHGVLSGDCGEFAGMASAEAQKAIVDRLGEKWANEKTQWRLRDWLVSRQRYWGTPIPMVHCDACGVVSVKEEDLPVRLPEGVDIKGRGGSPLAAVEEWVNTTCPTCGGKAKRDTDTMDTFVDSSWYYMRFVDPHNEKELFSKESTSLLPVDLYIGGVEHAILHLLYSRFIAKFLHSSGHWPSGGGAANAAEPFRKLITQGMVHGRTYTHPSTGKFLTPSDLAADGTIAGTDGVQPTVTYEKMSKSKHNGVDPAATIATYGADATRAHVLFQAAVEDVLEWDEHRIVGIQRWFGRVWGLVSTTAAAGEVPSDPDAAVVAETTAEKRLWREVQVMLKEVTSSFSETYALNTVISTLTKLTNTLHGLKPGAGVGAGVRYRALETLVHMMAPVAPAFASECWAVLRPGAAPVLQRGWPAVDVAALEGVVEERVRCAVQVDGKVRLVMEVEAERMAAEGAAEYVLERFLGTREGGKWVGGRERVVKSVVAGGGRVVNFVVGK</sequence>
<feature type="domain" description="Leucyl-tRNA synthetase editing" evidence="15">
    <location>
        <begin position="262"/>
        <end position="448"/>
    </location>
</feature>
<dbReference type="FunFam" id="3.40.50.620:FF:000003">
    <property type="entry name" value="Leucine--tRNA ligase"/>
    <property type="match status" value="1"/>
</dbReference>
<evidence type="ECO:0000256" key="7">
    <source>
        <dbReference type="ARBA" id="ARBA00022917"/>
    </source>
</evidence>
<dbReference type="FunFam" id="1.10.730.10:FF:000002">
    <property type="entry name" value="Leucine--tRNA ligase"/>
    <property type="match status" value="1"/>
</dbReference>
<dbReference type="EMBL" id="ML119110">
    <property type="protein sequence ID" value="RPB16197.1"/>
    <property type="molecule type" value="Genomic_DNA"/>
</dbReference>
<dbReference type="Pfam" id="PF09334">
    <property type="entry name" value="tRNA-synt_1g"/>
    <property type="match status" value="1"/>
</dbReference>
<dbReference type="InterPro" id="IPR001412">
    <property type="entry name" value="aa-tRNA-synth_I_CS"/>
</dbReference>
<keyword evidence="4 11" id="KW-0436">Ligase</keyword>
<dbReference type="FunCoup" id="A0A3N4L062">
    <property type="interactions" value="502"/>
</dbReference>
<dbReference type="STRING" id="1392247.A0A3N4L062"/>
<comment type="similarity">
    <text evidence="2 11">Belongs to the class-I aminoacyl-tRNA synthetase family.</text>
</comment>
<dbReference type="PROSITE" id="PS00178">
    <property type="entry name" value="AA_TRNA_LIGASE_I"/>
    <property type="match status" value="1"/>
</dbReference>
<dbReference type="Pfam" id="PF00133">
    <property type="entry name" value="tRNA-synt_1"/>
    <property type="match status" value="1"/>
</dbReference>
<dbReference type="Gene3D" id="1.10.730.10">
    <property type="entry name" value="Isoleucyl-tRNA Synthetase, Domain 1"/>
    <property type="match status" value="1"/>
</dbReference>
<evidence type="ECO:0000256" key="11">
    <source>
        <dbReference type="RuleBase" id="RU363035"/>
    </source>
</evidence>
<dbReference type="GO" id="GO:0002161">
    <property type="term" value="F:aminoacyl-tRNA deacylase activity"/>
    <property type="evidence" value="ECO:0007669"/>
    <property type="project" value="InterPro"/>
</dbReference>
<evidence type="ECO:0000259" key="12">
    <source>
        <dbReference type="Pfam" id="PF00133"/>
    </source>
</evidence>
<evidence type="ECO:0000256" key="1">
    <source>
        <dbReference type="ARBA" id="ARBA00004305"/>
    </source>
</evidence>
<protein>
    <recommendedName>
        <fullName evidence="3">leucine--tRNA ligase</fullName>
        <ecNumber evidence="3">6.1.1.4</ecNumber>
    </recommendedName>
    <alternativeName>
        <fullName evidence="9">Leucyl-tRNA synthetase</fullName>
    </alternativeName>
</protein>
<feature type="domain" description="Methionyl/Valyl/Leucyl/Isoleucyl-tRNA synthetase anticodon-binding" evidence="13">
    <location>
        <begin position="744"/>
        <end position="867"/>
    </location>
</feature>
<dbReference type="Pfam" id="PF08264">
    <property type="entry name" value="Anticodon_1"/>
    <property type="match status" value="1"/>
</dbReference>
<dbReference type="InterPro" id="IPR002300">
    <property type="entry name" value="aa-tRNA-synth_Ia"/>
</dbReference>
<dbReference type="FunFam" id="3.40.50.620:FF:000100">
    <property type="entry name" value="probable leucine--tRNA ligase, mitochondrial"/>
    <property type="match status" value="1"/>
</dbReference>
<dbReference type="HAMAP" id="MF_00049_B">
    <property type="entry name" value="Leu_tRNA_synth_B"/>
    <property type="match status" value="1"/>
</dbReference>
<evidence type="ECO:0000256" key="4">
    <source>
        <dbReference type="ARBA" id="ARBA00022598"/>
    </source>
</evidence>
<evidence type="ECO:0000259" key="13">
    <source>
        <dbReference type="Pfam" id="PF08264"/>
    </source>
</evidence>
<evidence type="ECO:0000256" key="10">
    <source>
        <dbReference type="ARBA" id="ARBA00047469"/>
    </source>
</evidence>
<keyword evidence="7 11" id="KW-0648">Protein biosynthesis</keyword>
<dbReference type="Pfam" id="PF13603">
    <property type="entry name" value="tRNA-synt_1_2"/>
    <property type="match status" value="1"/>
</dbReference>
<evidence type="ECO:0000256" key="3">
    <source>
        <dbReference type="ARBA" id="ARBA00013164"/>
    </source>
</evidence>
<keyword evidence="17" id="KW-1185">Reference proteome</keyword>
<dbReference type="GO" id="GO:0005759">
    <property type="term" value="C:mitochondrial matrix"/>
    <property type="evidence" value="ECO:0007669"/>
    <property type="project" value="UniProtKB-SubCell"/>
</dbReference>
<keyword evidence="6 11" id="KW-0067">ATP-binding</keyword>
<dbReference type="CDD" id="cd00812">
    <property type="entry name" value="LeuRS_core"/>
    <property type="match status" value="1"/>
</dbReference>
<dbReference type="SUPFAM" id="SSF52374">
    <property type="entry name" value="Nucleotidylyl transferase"/>
    <property type="match status" value="1"/>
</dbReference>
<comment type="catalytic activity">
    <reaction evidence="10">
        <text>tRNA(Leu) + L-leucine + ATP = L-leucyl-tRNA(Leu) + AMP + diphosphate</text>
        <dbReference type="Rhea" id="RHEA:11688"/>
        <dbReference type="Rhea" id="RHEA-COMP:9613"/>
        <dbReference type="Rhea" id="RHEA-COMP:9622"/>
        <dbReference type="ChEBI" id="CHEBI:30616"/>
        <dbReference type="ChEBI" id="CHEBI:33019"/>
        <dbReference type="ChEBI" id="CHEBI:57427"/>
        <dbReference type="ChEBI" id="CHEBI:78442"/>
        <dbReference type="ChEBI" id="CHEBI:78494"/>
        <dbReference type="ChEBI" id="CHEBI:456215"/>
        <dbReference type="EC" id="6.1.1.4"/>
    </reaction>
</comment>
<evidence type="ECO:0000256" key="2">
    <source>
        <dbReference type="ARBA" id="ARBA00005594"/>
    </source>
</evidence>
<feature type="domain" description="Methionyl/Leucyl tRNA synthetase" evidence="14">
    <location>
        <begin position="75"/>
        <end position="213"/>
    </location>
</feature>
<dbReference type="InterPro" id="IPR013155">
    <property type="entry name" value="M/V/L/I-tRNA-synth_anticd-bd"/>
</dbReference>
<evidence type="ECO:0000256" key="9">
    <source>
        <dbReference type="ARBA" id="ARBA00030520"/>
    </source>
</evidence>
<dbReference type="OrthoDB" id="15954at2759"/>
<dbReference type="InParanoid" id="A0A3N4L062"/>
<evidence type="ECO:0000313" key="16">
    <source>
        <dbReference type="EMBL" id="RPB16197.1"/>
    </source>
</evidence>
<dbReference type="Proteomes" id="UP000277580">
    <property type="component" value="Unassembled WGS sequence"/>
</dbReference>
<dbReference type="GO" id="GO:0005524">
    <property type="term" value="F:ATP binding"/>
    <property type="evidence" value="ECO:0007669"/>
    <property type="project" value="UniProtKB-KW"/>
</dbReference>
<comment type="subcellular location">
    <subcellularLocation>
        <location evidence="1">Mitochondrion matrix</location>
    </subcellularLocation>
</comment>
<evidence type="ECO:0000259" key="15">
    <source>
        <dbReference type="Pfam" id="PF13603"/>
    </source>
</evidence>
<reference evidence="16 17" key="1">
    <citation type="journal article" date="2018" name="Nat. Ecol. Evol.">
        <title>Pezizomycetes genomes reveal the molecular basis of ectomycorrhizal truffle lifestyle.</title>
        <authorList>
            <person name="Murat C."/>
            <person name="Payen T."/>
            <person name="Noel B."/>
            <person name="Kuo A."/>
            <person name="Morin E."/>
            <person name="Chen J."/>
            <person name="Kohler A."/>
            <person name="Krizsan K."/>
            <person name="Balestrini R."/>
            <person name="Da Silva C."/>
            <person name="Montanini B."/>
            <person name="Hainaut M."/>
            <person name="Levati E."/>
            <person name="Barry K.W."/>
            <person name="Belfiori B."/>
            <person name="Cichocki N."/>
            <person name="Clum A."/>
            <person name="Dockter R.B."/>
            <person name="Fauchery L."/>
            <person name="Guy J."/>
            <person name="Iotti M."/>
            <person name="Le Tacon F."/>
            <person name="Lindquist E.A."/>
            <person name="Lipzen A."/>
            <person name="Malagnac F."/>
            <person name="Mello A."/>
            <person name="Molinier V."/>
            <person name="Miyauchi S."/>
            <person name="Poulain J."/>
            <person name="Riccioni C."/>
            <person name="Rubini A."/>
            <person name="Sitrit Y."/>
            <person name="Splivallo R."/>
            <person name="Traeger S."/>
            <person name="Wang M."/>
            <person name="Zifcakova L."/>
            <person name="Wipf D."/>
            <person name="Zambonelli A."/>
            <person name="Paolocci F."/>
            <person name="Nowrousian M."/>
            <person name="Ottonello S."/>
            <person name="Baldrian P."/>
            <person name="Spatafora J.W."/>
            <person name="Henrissat B."/>
            <person name="Nagy L.G."/>
            <person name="Aury J.M."/>
            <person name="Wincker P."/>
            <person name="Grigoriev I.V."/>
            <person name="Bonfante P."/>
            <person name="Martin F.M."/>
        </authorList>
    </citation>
    <scope>NUCLEOTIDE SEQUENCE [LARGE SCALE GENOMIC DNA]</scope>
    <source>
        <strain evidence="16 17">CCBAS932</strain>
    </source>
</reference>
<dbReference type="AlphaFoldDB" id="A0A3N4L062"/>
<dbReference type="InterPro" id="IPR015413">
    <property type="entry name" value="Methionyl/Leucyl_tRNA_Synth"/>
</dbReference>
<dbReference type="Gene3D" id="3.40.50.620">
    <property type="entry name" value="HUPs"/>
    <property type="match status" value="2"/>
</dbReference>
<dbReference type="InterPro" id="IPR014729">
    <property type="entry name" value="Rossmann-like_a/b/a_fold"/>
</dbReference>
<gene>
    <name evidence="16" type="ORF">P167DRAFT_517673</name>
</gene>
<accession>A0A3N4L062</accession>
<evidence type="ECO:0000259" key="14">
    <source>
        <dbReference type="Pfam" id="PF09334"/>
    </source>
</evidence>
<evidence type="ECO:0000256" key="8">
    <source>
        <dbReference type="ARBA" id="ARBA00023146"/>
    </source>
</evidence>
<evidence type="ECO:0000256" key="5">
    <source>
        <dbReference type="ARBA" id="ARBA00022741"/>
    </source>
</evidence>
<organism evidence="16 17">
    <name type="scientific">Morchella conica CCBAS932</name>
    <dbReference type="NCBI Taxonomy" id="1392247"/>
    <lineage>
        <taxon>Eukaryota</taxon>
        <taxon>Fungi</taxon>
        <taxon>Dikarya</taxon>
        <taxon>Ascomycota</taxon>
        <taxon>Pezizomycotina</taxon>
        <taxon>Pezizomycetes</taxon>
        <taxon>Pezizales</taxon>
        <taxon>Morchellaceae</taxon>
        <taxon>Morchella</taxon>
    </lineage>
</organism>